<evidence type="ECO:0000256" key="4">
    <source>
        <dbReference type="ARBA" id="ARBA00022729"/>
    </source>
</evidence>
<dbReference type="NCBIfam" id="TIGR02887">
    <property type="entry name" value="spore_ger_x_C"/>
    <property type="match status" value="1"/>
</dbReference>
<dbReference type="GO" id="GO:0016020">
    <property type="term" value="C:membrane"/>
    <property type="evidence" value="ECO:0007669"/>
    <property type="project" value="UniProtKB-SubCell"/>
</dbReference>
<feature type="domain" description="Spore germination GerAC-like C-terminal" evidence="8">
    <location>
        <begin position="212"/>
        <end position="374"/>
    </location>
</feature>
<dbReference type="EMBL" id="JAAAMU010000004">
    <property type="protein sequence ID" value="NBC69323.1"/>
    <property type="molecule type" value="Genomic_DNA"/>
</dbReference>
<dbReference type="AlphaFoldDB" id="A0A7X4YMX0"/>
<name>A0A7X4YMX0_9BACL</name>
<evidence type="ECO:0000256" key="6">
    <source>
        <dbReference type="ARBA" id="ARBA00023139"/>
    </source>
</evidence>
<dbReference type="Pfam" id="PF05504">
    <property type="entry name" value="Spore_GerAC"/>
    <property type="match status" value="1"/>
</dbReference>
<dbReference type="PANTHER" id="PTHR35789">
    <property type="entry name" value="SPORE GERMINATION PROTEIN B3"/>
    <property type="match status" value="1"/>
</dbReference>
<dbReference type="InterPro" id="IPR046953">
    <property type="entry name" value="Spore_GerAC-like_C"/>
</dbReference>
<comment type="caution">
    <text evidence="10">The sequence shown here is derived from an EMBL/GenBank/DDBJ whole genome shotgun (WGS) entry which is preliminary data.</text>
</comment>
<evidence type="ECO:0000259" key="8">
    <source>
        <dbReference type="Pfam" id="PF05504"/>
    </source>
</evidence>
<keyword evidence="3" id="KW-0309">Germination</keyword>
<dbReference type="Pfam" id="PF25198">
    <property type="entry name" value="Spore_GerAC_N"/>
    <property type="match status" value="1"/>
</dbReference>
<keyword evidence="7" id="KW-0449">Lipoprotein</keyword>
<proteinExistence type="inferred from homology"/>
<dbReference type="PROSITE" id="PS51257">
    <property type="entry name" value="PROKAR_LIPOPROTEIN"/>
    <property type="match status" value="1"/>
</dbReference>
<dbReference type="PANTHER" id="PTHR35789:SF1">
    <property type="entry name" value="SPORE GERMINATION PROTEIN B3"/>
    <property type="match status" value="1"/>
</dbReference>
<keyword evidence="5" id="KW-0472">Membrane</keyword>
<dbReference type="Proteomes" id="UP000558113">
    <property type="component" value="Unassembled WGS sequence"/>
</dbReference>
<comment type="similarity">
    <text evidence="2">Belongs to the GerABKC lipoprotein family.</text>
</comment>
<evidence type="ECO:0000256" key="2">
    <source>
        <dbReference type="ARBA" id="ARBA00007886"/>
    </source>
</evidence>
<evidence type="ECO:0000313" key="10">
    <source>
        <dbReference type="EMBL" id="NBC69323.1"/>
    </source>
</evidence>
<dbReference type="GO" id="GO:0009847">
    <property type="term" value="P:spore germination"/>
    <property type="evidence" value="ECO:0007669"/>
    <property type="project" value="InterPro"/>
</dbReference>
<dbReference type="InterPro" id="IPR008844">
    <property type="entry name" value="Spore_GerAC-like"/>
</dbReference>
<gene>
    <name evidence="10" type="ORF">GT003_10000</name>
</gene>
<feature type="domain" description="Spore germination protein N-terminal" evidence="9">
    <location>
        <begin position="22"/>
        <end position="194"/>
    </location>
</feature>
<evidence type="ECO:0000256" key="1">
    <source>
        <dbReference type="ARBA" id="ARBA00004635"/>
    </source>
</evidence>
<evidence type="ECO:0000259" key="9">
    <source>
        <dbReference type="Pfam" id="PF25198"/>
    </source>
</evidence>
<dbReference type="OrthoDB" id="9816067at2"/>
<organism evidence="10 11">
    <name type="scientific">Paenibacillus sacheonensis</name>
    <dbReference type="NCBI Taxonomy" id="742054"/>
    <lineage>
        <taxon>Bacteria</taxon>
        <taxon>Bacillati</taxon>
        <taxon>Bacillota</taxon>
        <taxon>Bacilli</taxon>
        <taxon>Bacillales</taxon>
        <taxon>Paenibacillaceae</taxon>
        <taxon>Paenibacillus</taxon>
    </lineage>
</organism>
<evidence type="ECO:0000256" key="7">
    <source>
        <dbReference type="ARBA" id="ARBA00023288"/>
    </source>
</evidence>
<evidence type="ECO:0000256" key="5">
    <source>
        <dbReference type="ARBA" id="ARBA00023136"/>
    </source>
</evidence>
<evidence type="ECO:0000313" key="11">
    <source>
        <dbReference type="Proteomes" id="UP000558113"/>
    </source>
</evidence>
<protein>
    <submittedName>
        <fullName evidence="10">Ger(X)C family spore germination protein</fullName>
    </submittedName>
</protein>
<dbReference type="RefSeq" id="WP_161697020.1">
    <property type="nucleotide sequence ID" value="NZ_JAAAMU010000004.1"/>
</dbReference>
<keyword evidence="4" id="KW-0732">Signal</keyword>
<dbReference type="InterPro" id="IPR057336">
    <property type="entry name" value="GerAC_N"/>
</dbReference>
<evidence type="ECO:0000256" key="3">
    <source>
        <dbReference type="ARBA" id="ARBA00022544"/>
    </source>
</evidence>
<sequence length="387" mass="43239">MKRIGALMVLLLVTLFIAGCWDRNEINDYAFWIGTALDVSENGKIEKTAQIAVPAGFKSSGEGAGGGQRGNIVISASGSSIVDLEQQVQDKLPRKIFLGHRRSIFIGEKLARQGIVKIMDQFTRNTDTRMRTDIFVVNNGEGRDLLNINSPFNPFSAIVAVDQDRFCRLGDTALRDVLLDVGRDGIRPSMPMVEIAPKNKQEKNEIIEVKSVAIFNKHLQMVGEVSGRESLELFWVKGVLKNEFLTEETGEGTVSLYESSLKKSVRTEIKGNRLKAYVKLEGTGRVLENNTDIDISVSSERIPLERKLNAIKAKQVAATIKKLQQQYGQDAFGIGEEFHREHPYQWKKLRNRWDELFPKVEISVTVKLKIQNTGGIGKRVPGIGERG</sequence>
<reference evidence="10 11" key="1">
    <citation type="submission" date="2020-01" db="EMBL/GenBank/DDBJ databases">
        <title>Paenibacillus soybeanensis sp. nov. isolated from the nodules of soybean (Glycine max(L.) Merr).</title>
        <authorList>
            <person name="Wang H."/>
        </authorList>
    </citation>
    <scope>NUCLEOTIDE SEQUENCE [LARGE SCALE GENOMIC DNA]</scope>
    <source>
        <strain evidence="10 11">DSM 23054</strain>
    </source>
</reference>
<keyword evidence="6" id="KW-0564">Palmitate</keyword>
<dbReference type="Gene3D" id="3.30.300.210">
    <property type="entry name" value="Nutrient germinant receptor protein C, domain 3"/>
    <property type="match status" value="1"/>
</dbReference>
<keyword evidence="11" id="KW-1185">Reference proteome</keyword>
<dbReference type="InterPro" id="IPR038501">
    <property type="entry name" value="Spore_GerAC_C_sf"/>
</dbReference>
<accession>A0A7X4YMX0</accession>
<comment type="subcellular location">
    <subcellularLocation>
        <location evidence="1">Membrane</location>
        <topology evidence="1">Lipid-anchor</topology>
    </subcellularLocation>
</comment>